<evidence type="ECO:0000313" key="2">
    <source>
        <dbReference type="EMBL" id="SET72655.1"/>
    </source>
</evidence>
<evidence type="ECO:0000313" key="3">
    <source>
        <dbReference type="Proteomes" id="UP000198508"/>
    </source>
</evidence>
<dbReference type="InterPro" id="IPR044097">
    <property type="entry name" value="Bds1/SdsA1_MBL-fold"/>
</dbReference>
<feature type="domain" description="Metallo-beta-lactamase" evidence="1">
    <location>
        <begin position="34"/>
        <end position="246"/>
    </location>
</feature>
<dbReference type="SMART" id="SM00849">
    <property type="entry name" value="Lactamase_B"/>
    <property type="match status" value="1"/>
</dbReference>
<dbReference type="EMBL" id="FOIM01000012">
    <property type="protein sequence ID" value="SET72655.1"/>
    <property type="molecule type" value="Genomic_DNA"/>
</dbReference>
<dbReference type="InterPro" id="IPR052195">
    <property type="entry name" value="Bact_Alkyl/Aryl-Sulfatase"/>
</dbReference>
<name>A0A1I0GQT0_9FIRM</name>
<dbReference type="Pfam" id="PF00753">
    <property type="entry name" value="Lactamase_B"/>
    <property type="match status" value="1"/>
</dbReference>
<dbReference type="AlphaFoldDB" id="A0A1I0GQT0"/>
<dbReference type="GO" id="GO:0018741">
    <property type="term" value="F:linear primary-alkylsulfatase activity"/>
    <property type="evidence" value="ECO:0007669"/>
    <property type="project" value="InterPro"/>
</dbReference>
<dbReference type="InterPro" id="IPR038536">
    <property type="entry name" value="Alkyl/aryl-sulf_dimr_sf"/>
</dbReference>
<dbReference type="InterPro" id="IPR001279">
    <property type="entry name" value="Metallo-B-lactamas"/>
</dbReference>
<proteinExistence type="predicted"/>
<accession>A0A1I0GQT0</accession>
<dbReference type="GeneID" id="93278808"/>
<gene>
    <name evidence="2" type="ORF">SAMN05216313_112115</name>
</gene>
<dbReference type="Pfam" id="PF14863">
    <property type="entry name" value="Alkyl_sulf_dimr"/>
    <property type="match status" value="1"/>
</dbReference>
<dbReference type="CDD" id="cd07710">
    <property type="entry name" value="arylsulfatase_Sdsa1-like_MBL-fold"/>
    <property type="match status" value="1"/>
</dbReference>
<dbReference type="RefSeq" id="WP_092364394.1">
    <property type="nucleotide sequence ID" value="NZ_DAINWJ010000010.1"/>
</dbReference>
<dbReference type="InterPro" id="IPR029228">
    <property type="entry name" value="Alkyl_sulf_dimr"/>
</dbReference>
<dbReference type="Gene3D" id="1.25.40.880">
    <property type="entry name" value="Alkyl sulfatase, dimerisation domain"/>
    <property type="match status" value="1"/>
</dbReference>
<dbReference type="GO" id="GO:0046983">
    <property type="term" value="F:protein dimerization activity"/>
    <property type="evidence" value="ECO:0007669"/>
    <property type="project" value="InterPro"/>
</dbReference>
<organism evidence="2 3">
    <name type="scientific">Enterocloster lavalensis</name>
    <dbReference type="NCBI Taxonomy" id="460384"/>
    <lineage>
        <taxon>Bacteria</taxon>
        <taxon>Bacillati</taxon>
        <taxon>Bacillota</taxon>
        <taxon>Clostridia</taxon>
        <taxon>Lachnospirales</taxon>
        <taxon>Lachnospiraceae</taxon>
        <taxon>Enterocloster</taxon>
    </lineage>
</organism>
<reference evidence="3" key="1">
    <citation type="submission" date="2016-10" db="EMBL/GenBank/DDBJ databases">
        <authorList>
            <person name="Varghese N."/>
            <person name="Submissions S."/>
        </authorList>
    </citation>
    <scope>NUCLEOTIDE SEQUENCE [LARGE SCALE GENOMIC DNA]</scope>
    <source>
        <strain evidence="3">NLAE-zl-G277</strain>
    </source>
</reference>
<dbReference type="PANTHER" id="PTHR43223:SF1">
    <property type="entry name" value="ALKYL_ARYL-SULFATASE BDS1"/>
    <property type="match status" value="1"/>
</dbReference>
<dbReference type="GO" id="GO:0018909">
    <property type="term" value="P:dodecyl sulfate metabolic process"/>
    <property type="evidence" value="ECO:0007669"/>
    <property type="project" value="InterPro"/>
</dbReference>
<sequence length="417" mass="46399">MTGEEKLRKFTEEQYKKQVTKVNDRVYHFLGWGHSNATAIIGETSVILVDTLDSDERAKRLRAELVTITNKPVRTIIYTHSHPDHRGGAGAFRDTVEEIIAFKARTEPLDGYGRIAAALNRRGGFQFGYELTDEENISQGIGPREGKAVGDGVYDFMPPTTVYDVDTMTRTIDGVTMELAAAPGETDDQLFVWLAEDKVMISGDNYYGCWPNLYAIRGTQYRDIAQWIKTLEKILSYPAEALLPGHTAPLMGRSRIQEVVGNFKNAIASVFDQTLDCLGRGLTLAETVESVRLPEELRDKEYLGEYYGTVEWSVKGIYNGYVGWFDGDAAHLMPCPRREFSTAVLELAGGPDAVLAKAQSCLEKGESQLALELLELLDGEAQSGQMKEVKRRALLARSAQMTSANARHYYICSANEI</sequence>
<dbReference type="PANTHER" id="PTHR43223">
    <property type="entry name" value="ALKYL/ARYL-SULFATASE"/>
    <property type="match status" value="1"/>
</dbReference>
<dbReference type="Proteomes" id="UP000198508">
    <property type="component" value="Unassembled WGS sequence"/>
</dbReference>
<dbReference type="Gene3D" id="3.60.15.30">
    <property type="entry name" value="Metallo-beta-lactamase domain"/>
    <property type="match status" value="1"/>
</dbReference>
<dbReference type="InterPro" id="IPR036866">
    <property type="entry name" value="RibonucZ/Hydroxyglut_hydro"/>
</dbReference>
<protein>
    <submittedName>
        <fullName evidence="2">Metallo-beta-lactamase superfamily protein</fullName>
    </submittedName>
</protein>
<dbReference type="SUPFAM" id="SSF56281">
    <property type="entry name" value="Metallo-hydrolase/oxidoreductase"/>
    <property type="match status" value="1"/>
</dbReference>
<dbReference type="STRING" id="460384.SAMN05216313_112115"/>
<evidence type="ECO:0000259" key="1">
    <source>
        <dbReference type="SMART" id="SM00849"/>
    </source>
</evidence>
<keyword evidence="3" id="KW-1185">Reference proteome</keyword>